<evidence type="ECO:0000256" key="1">
    <source>
        <dbReference type="SAM" id="MobiDB-lite"/>
    </source>
</evidence>
<organism evidence="2 3">
    <name type="scientific">Acanthaster planci</name>
    <name type="common">Crown-of-thorns starfish</name>
    <dbReference type="NCBI Taxonomy" id="133434"/>
    <lineage>
        <taxon>Eukaryota</taxon>
        <taxon>Metazoa</taxon>
        <taxon>Echinodermata</taxon>
        <taxon>Eleutherozoa</taxon>
        <taxon>Asterozoa</taxon>
        <taxon>Asteroidea</taxon>
        <taxon>Valvatacea</taxon>
        <taxon>Valvatida</taxon>
        <taxon>Acanthasteridae</taxon>
        <taxon>Acanthaster</taxon>
    </lineage>
</organism>
<feature type="region of interest" description="Disordered" evidence="1">
    <location>
        <begin position="131"/>
        <end position="150"/>
    </location>
</feature>
<dbReference type="Proteomes" id="UP000694845">
    <property type="component" value="Unplaced"/>
</dbReference>
<evidence type="ECO:0000313" key="2">
    <source>
        <dbReference type="Proteomes" id="UP000694845"/>
    </source>
</evidence>
<evidence type="ECO:0000313" key="3">
    <source>
        <dbReference type="RefSeq" id="XP_022099058.1"/>
    </source>
</evidence>
<protein>
    <submittedName>
        <fullName evidence="3">Uncharacterized protein LOC110983802</fullName>
    </submittedName>
</protein>
<dbReference type="GeneID" id="110983802"/>
<dbReference type="InterPro" id="IPR038881">
    <property type="entry name" value="Yae1-like"/>
</dbReference>
<dbReference type="KEGG" id="aplc:110983802"/>
<name>A0A8B7Z0D3_ACAPL</name>
<sequence>MDMMETNAMASTQTDIDCFHDIGNEDDTSIIDAEWNKLKSSHTKEGYRDGYSAGEEAVLQDAFNTGFTHQVNLETCAAFYKGILWALKTLSEQSRASRGSPKVCLNAPDILKIELQLEELNSIVRGSDLMDKMNMPPAKETHGKVTRECTSEKADLELNAGDDGQSYSRECLQSTCTCTSVGQHVNVKTAHSLGFQDLSIQPSSVRVSEGPHAIENTTIKQSFQFGDLEKKTESVPSFCHSAGQVISQNQENEITGDEAACCSTSKGICQSVVSEGDPLYGTTSEPSSVRKFKEERFEIDGSNTKVKKIVGNCQNLLKELGIGDTCMLQLHPFGEYLMH</sequence>
<dbReference type="AlphaFoldDB" id="A0A8B7Z0D3"/>
<reference evidence="3" key="1">
    <citation type="submission" date="2025-08" db="UniProtKB">
        <authorList>
            <consortium name="RefSeq"/>
        </authorList>
    </citation>
    <scope>IDENTIFICATION</scope>
</reference>
<proteinExistence type="predicted"/>
<accession>A0A8B7Z0D3</accession>
<keyword evidence="2" id="KW-1185">Reference proteome</keyword>
<dbReference type="RefSeq" id="XP_022099058.1">
    <property type="nucleotide sequence ID" value="XM_022243366.1"/>
</dbReference>
<gene>
    <name evidence="3" type="primary">LOC110983802</name>
</gene>
<dbReference type="OMA" id="PAKETHG"/>
<dbReference type="OrthoDB" id="20086at2759"/>
<feature type="compositionally biased region" description="Basic and acidic residues" evidence="1">
    <location>
        <begin position="139"/>
        <end position="150"/>
    </location>
</feature>
<dbReference type="PANTHER" id="PTHR18829:SF0">
    <property type="entry name" value="PROTEIN YAE1 HOMOLOG"/>
    <property type="match status" value="1"/>
</dbReference>
<dbReference type="PANTHER" id="PTHR18829">
    <property type="entry name" value="PROTEIN YAE1 HOMOLOG"/>
    <property type="match status" value="1"/>
</dbReference>